<dbReference type="PRINTS" id="PR00038">
    <property type="entry name" value="HTHLUXR"/>
</dbReference>
<dbReference type="GO" id="GO:0006355">
    <property type="term" value="P:regulation of DNA-templated transcription"/>
    <property type="evidence" value="ECO:0007669"/>
    <property type="project" value="InterPro"/>
</dbReference>
<dbReference type="RefSeq" id="WP_103983289.1">
    <property type="nucleotide sequence ID" value="NZ_FNVS01000008.1"/>
</dbReference>
<dbReference type="PANTHER" id="PTHR44688">
    <property type="entry name" value="DNA-BINDING TRANSCRIPTIONAL ACTIVATOR DEVR_DOSR"/>
    <property type="match status" value="1"/>
</dbReference>
<dbReference type="AlphaFoldDB" id="A0A8G2BWB8"/>
<keyword evidence="3" id="KW-0804">Transcription</keyword>
<reference evidence="5 6" key="1">
    <citation type="submission" date="2016-10" db="EMBL/GenBank/DDBJ databases">
        <authorList>
            <person name="Varghese N."/>
            <person name="Submissions S."/>
        </authorList>
    </citation>
    <scope>NUCLEOTIDE SEQUENCE [LARGE SCALE GENOMIC DNA]</scope>
    <source>
        <strain evidence="5 6">DSM 29073</strain>
    </source>
</reference>
<dbReference type="SMART" id="SM00421">
    <property type="entry name" value="HTH_LUXR"/>
    <property type="match status" value="1"/>
</dbReference>
<dbReference type="Gene3D" id="3.40.50.2300">
    <property type="match status" value="1"/>
</dbReference>
<evidence type="ECO:0000259" key="4">
    <source>
        <dbReference type="PROSITE" id="PS50043"/>
    </source>
</evidence>
<protein>
    <submittedName>
        <fullName evidence="5">Transcriptional regulator</fullName>
    </submittedName>
</protein>
<dbReference type="SUPFAM" id="SSF52172">
    <property type="entry name" value="CheY-like"/>
    <property type="match status" value="1"/>
</dbReference>
<feature type="domain" description="HTH luxR-type" evidence="4">
    <location>
        <begin position="127"/>
        <end position="192"/>
    </location>
</feature>
<dbReference type="Pfam" id="PF00196">
    <property type="entry name" value="GerE"/>
    <property type="match status" value="1"/>
</dbReference>
<dbReference type="Proteomes" id="UP000236725">
    <property type="component" value="Unassembled WGS sequence"/>
</dbReference>
<evidence type="ECO:0000313" key="5">
    <source>
        <dbReference type="EMBL" id="SEF85755.1"/>
    </source>
</evidence>
<keyword evidence="2" id="KW-0238">DNA-binding</keyword>
<evidence type="ECO:0000256" key="3">
    <source>
        <dbReference type="ARBA" id="ARBA00023163"/>
    </source>
</evidence>
<organism evidence="5 6">
    <name type="scientific">Parabacteroides chinchillae</name>
    <dbReference type="NCBI Taxonomy" id="871327"/>
    <lineage>
        <taxon>Bacteria</taxon>
        <taxon>Pseudomonadati</taxon>
        <taxon>Bacteroidota</taxon>
        <taxon>Bacteroidia</taxon>
        <taxon>Bacteroidales</taxon>
        <taxon>Tannerellaceae</taxon>
        <taxon>Parabacteroides</taxon>
    </lineage>
</organism>
<dbReference type="PROSITE" id="PS00622">
    <property type="entry name" value="HTH_LUXR_1"/>
    <property type="match status" value="1"/>
</dbReference>
<dbReference type="CDD" id="cd06170">
    <property type="entry name" value="LuxR_C_like"/>
    <property type="match status" value="1"/>
</dbReference>
<dbReference type="EMBL" id="FNVS01000008">
    <property type="protein sequence ID" value="SEF85755.1"/>
    <property type="molecule type" value="Genomic_DNA"/>
</dbReference>
<dbReference type="PROSITE" id="PS50043">
    <property type="entry name" value="HTH_LUXR_2"/>
    <property type="match status" value="1"/>
</dbReference>
<dbReference type="InterPro" id="IPR000792">
    <property type="entry name" value="Tscrpt_reg_LuxR_C"/>
</dbReference>
<dbReference type="SUPFAM" id="SSF46894">
    <property type="entry name" value="C-terminal effector domain of the bipartite response regulators"/>
    <property type="match status" value="1"/>
</dbReference>
<accession>A0A8G2BWB8</accession>
<dbReference type="PANTHER" id="PTHR44688:SF16">
    <property type="entry name" value="DNA-BINDING TRANSCRIPTIONAL ACTIVATOR DEVR_DOSR"/>
    <property type="match status" value="1"/>
</dbReference>
<sequence>MNFNFKIAIAEPSTIIRCGLETVLRQLQGFHIQIIEICNMESLQESLRMHKPELLIINPVFPGYSGLQSIKDGCACPGIKCIALICSATDPQMIRPYDDQFGLYDSIDEIKHKLERLLAEEIPDNAENEEQQTLSTREKEIVTCVVKGMTNREIADRLFLSTHTVITHRRNIARKLQIHSASGLTIYAIVNKLVELKDIQ</sequence>
<evidence type="ECO:0000256" key="2">
    <source>
        <dbReference type="ARBA" id="ARBA00023125"/>
    </source>
</evidence>
<evidence type="ECO:0000256" key="1">
    <source>
        <dbReference type="ARBA" id="ARBA00023015"/>
    </source>
</evidence>
<gene>
    <name evidence="5" type="ORF">SAMN05444001_10889</name>
</gene>
<dbReference type="GO" id="GO:0003677">
    <property type="term" value="F:DNA binding"/>
    <property type="evidence" value="ECO:0007669"/>
    <property type="project" value="UniProtKB-KW"/>
</dbReference>
<keyword evidence="1" id="KW-0805">Transcription regulation</keyword>
<dbReference type="InterPro" id="IPR011006">
    <property type="entry name" value="CheY-like_superfamily"/>
</dbReference>
<name>A0A8G2BWB8_9BACT</name>
<keyword evidence="6" id="KW-1185">Reference proteome</keyword>
<comment type="caution">
    <text evidence="5">The sequence shown here is derived from an EMBL/GenBank/DDBJ whole genome shotgun (WGS) entry which is preliminary data.</text>
</comment>
<proteinExistence type="predicted"/>
<dbReference type="InterPro" id="IPR016032">
    <property type="entry name" value="Sig_transdc_resp-reg_C-effctor"/>
</dbReference>
<evidence type="ECO:0000313" key="6">
    <source>
        <dbReference type="Proteomes" id="UP000236725"/>
    </source>
</evidence>